<accession>A0A8B8CRC0</accession>
<dbReference type="PANTHER" id="PTHR10697:SF1">
    <property type="entry name" value="MAMMALIAN EPENDYMIN-RELATED PROTEIN 1"/>
    <property type="match status" value="1"/>
</dbReference>
<dbReference type="InterPro" id="IPR001299">
    <property type="entry name" value="Ependymin"/>
</dbReference>
<evidence type="ECO:0000313" key="2">
    <source>
        <dbReference type="Proteomes" id="UP000694844"/>
    </source>
</evidence>
<evidence type="ECO:0000313" key="3">
    <source>
        <dbReference type="RefSeq" id="XP_022318285.1"/>
    </source>
</evidence>
<reference evidence="3 4" key="1">
    <citation type="submission" date="2025-04" db="UniProtKB">
        <authorList>
            <consortium name="RefSeq"/>
        </authorList>
    </citation>
    <scope>IDENTIFICATION</scope>
    <source>
        <tissue evidence="3 4">Whole sample</tissue>
    </source>
</reference>
<dbReference type="GO" id="GO:0007160">
    <property type="term" value="P:cell-matrix adhesion"/>
    <property type="evidence" value="ECO:0007669"/>
    <property type="project" value="InterPro"/>
</dbReference>
<dbReference type="RefSeq" id="XP_022318285.1">
    <property type="nucleotide sequence ID" value="XM_022462577.1"/>
</dbReference>
<dbReference type="AlphaFoldDB" id="A0A8B8CRC0"/>
<dbReference type="OrthoDB" id="6118774at2759"/>
<dbReference type="Proteomes" id="UP000694844">
    <property type="component" value="Chromosome 2"/>
</dbReference>
<protein>
    <submittedName>
        <fullName evidence="3 4">Uncharacterized protein LOC111121344</fullName>
    </submittedName>
</protein>
<dbReference type="RefSeq" id="XP_022318286.1">
    <property type="nucleotide sequence ID" value="XM_022462578.1"/>
</dbReference>
<proteinExistence type="predicted"/>
<keyword evidence="2" id="KW-1185">Reference proteome</keyword>
<organism evidence="2 3">
    <name type="scientific">Crassostrea virginica</name>
    <name type="common">Eastern oyster</name>
    <dbReference type="NCBI Taxonomy" id="6565"/>
    <lineage>
        <taxon>Eukaryota</taxon>
        <taxon>Metazoa</taxon>
        <taxon>Spiralia</taxon>
        <taxon>Lophotrochozoa</taxon>
        <taxon>Mollusca</taxon>
        <taxon>Bivalvia</taxon>
        <taxon>Autobranchia</taxon>
        <taxon>Pteriomorphia</taxon>
        <taxon>Ostreida</taxon>
        <taxon>Ostreoidea</taxon>
        <taxon>Ostreidae</taxon>
        <taxon>Crassostrea</taxon>
    </lineage>
</organism>
<evidence type="ECO:0000256" key="1">
    <source>
        <dbReference type="SAM" id="SignalP"/>
    </source>
</evidence>
<gene>
    <name evidence="3 4" type="primary">LOC111121344</name>
</gene>
<name>A0A8B8CRC0_CRAVI</name>
<dbReference type="KEGG" id="cvn:111121344"/>
<dbReference type="GO" id="GO:0005764">
    <property type="term" value="C:lysosome"/>
    <property type="evidence" value="ECO:0007669"/>
    <property type="project" value="TreeGrafter"/>
</dbReference>
<keyword evidence="1" id="KW-0732">Signal</keyword>
<sequence>MSFWASLALYTPLLLILYTEIHPIQSITRCCLPDNFRSHMDVTGGFLSNDGPRFVDSRVLLYFDYPTQRTRTETTVHLPNGLTFLHTEIADFGKHRVFKMDGANCRESHMNASIQERCISGDAQLMSSGYVGSPNNPLNIQTWRFKIPGTDIINYRMLTLTSPGECLPVLQAEHGFLDGAYSAMTYIISDVRINHAPRAVFDPPLNTCVRV</sequence>
<feature type="chain" id="PRO_5044666184" evidence="1">
    <location>
        <begin position="27"/>
        <end position="211"/>
    </location>
</feature>
<dbReference type="GO" id="GO:0005509">
    <property type="term" value="F:calcium ion binding"/>
    <property type="evidence" value="ECO:0007669"/>
    <property type="project" value="InterPro"/>
</dbReference>
<evidence type="ECO:0000313" key="4">
    <source>
        <dbReference type="RefSeq" id="XP_022318286.1"/>
    </source>
</evidence>
<dbReference type="GO" id="GO:0005576">
    <property type="term" value="C:extracellular region"/>
    <property type="evidence" value="ECO:0007669"/>
    <property type="project" value="InterPro"/>
</dbReference>
<feature type="signal peptide" evidence="1">
    <location>
        <begin position="1"/>
        <end position="26"/>
    </location>
</feature>
<dbReference type="GeneID" id="111121344"/>
<dbReference type="PANTHER" id="PTHR10697">
    <property type="entry name" value="MAMMALIAN EPENDYMIN-RELATED PROTEIN 1"/>
    <property type="match status" value="1"/>
</dbReference>